<gene>
    <name evidence="2" type="ORF">CLLU_15670</name>
</gene>
<keyword evidence="3" id="KW-1185">Reference proteome</keyword>
<dbReference type="Proteomes" id="UP000237798">
    <property type="component" value="Unassembled WGS sequence"/>
</dbReference>
<organism evidence="2 3">
    <name type="scientific">Clostridium luticellarii</name>
    <dbReference type="NCBI Taxonomy" id="1691940"/>
    <lineage>
        <taxon>Bacteria</taxon>
        <taxon>Bacillati</taxon>
        <taxon>Bacillota</taxon>
        <taxon>Clostridia</taxon>
        <taxon>Eubacteriales</taxon>
        <taxon>Clostridiaceae</taxon>
        <taxon>Clostridium</taxon>
    </lineage>
</organism>
<dbReference type="EMBL" id="PVXP01000016">
    <property type="protein sequence ID" value="PRR85497.1"/>
    <property type="molecule type" value="Genomic_DNA"/>
</dbReference>
<sequence length="140" mass="15647">MTYNKFIEIIPGTSTIMPLYRFLGEFFLLQLLFIVASVAFCILMSTLSKNSAVSLSSSILFGAAYIFILKMPGLLSDVTHITSAFFLGLNSSFEIITRSFAEKTGAYYINTCSASAILLAWTALFILISIFIFEKREEYI</sequence>
<keyword evidence="1" id="KW-0812">Transmembrane</keyword>
<dbReference type="RefSeq" id="WP_106009173.1">
    <property type="nucleotide sequence ID" value="NZ_JALCPJ010000005.1"/>
</dbReference>
<comment type="caution">
    <text evidence="2">The sequence shown here is derived from an EMBL/GenBank/DDBJ whole genome shotgun (WGS) entry which is preliminary data.</text>
</comment>
<feature type="transmembrane region" description="Helical" evidence="1">
    <location>
        <begin position="51"/>
        <end position="69"/>
    </location>
</feature>
<name>A0A2T0BNQ3_9CLOT</name>
<accession>A0A2T0BNQ3</accession>
<dbReference type="AlphaFoldDB" id="A0A2T0BNQ3"/>
<evidence type="ECO:0000313" key="3">
    <source>
        <dbReference type="Proteomes" id="UP000237798"/>
    </source>
</evidence>
<evidence type="ECO:0000256" key="1">
    <source>
        <dbReference type="SAM" id="Phobius"/>
    </source>
</evidence>
<protein>
    <recommendedName>
        <fullName evidence="4">ABC-2 family transporter protein</fullName>
    </recommendedName>
</protein>
<evidence type="ECO:0000313" key="2">
    <source>
        <dbReference type="EMBL" id="PRR85497.1"/>
    </source>
</evidence>
<proteinExistence type="predicted"/>
<feature type="transmembrane region" description="Helical" evidence="1">
    <location>
        <begin position="26"/>
        <end position="45"/>
    </location>
</feature>
<keyword evidence="1" id="KW-0472">Membrane</keyword>
<feature type="transmembrane region" description="Helical" evidence="1">
    <location>
        <begin position="107"/>
        <end position="133"/>
    </location>
</feature>
<evidence type="ECO:0008006" key="4">
    <source>
        <dbReference type="Google" id="ProtNLM"/>
    </source>
</evidence>
<reference evidence="2 3" key="1">
    <citation type="submission" date="2018-03" db="EMBL/GenBank/DDBJ databases">
        <title>Genome sequence of Clostridium luticellarii DSM 29923.</title>
        <authorList>
            <person name="Poehlein A."/>
            <person name="Daniel R."/>
        </authorList>
    </citation>
    <scope>NUCLEOTIDE SEQUENCE [LARGE SCALE GENOMIC DNA]</scope>
    <source>
        <strain evidence="2 3">DSM 29923</strain>
    </source>
</reference>
<keyword evidence="1" id="KW-1133">Transmembrane helix</keyword>
<dbReference type="OrthoDB" id="2024038at2"/>